<evidence type="ECO:0000256" key="1">
    <source>
        <dbReference type="SAM" id="Phobius"/>
    </source>
</evidence>
<proteinExistence type="predicted"/>
<feature type="transmembrane region" description="Helical" evidence="1">
    <location>
        <begin position="15"/>
        <end position="33"/>
    </location>
</feature>
<reference evidence="2" key="1">
    <citation type="journal article" date="2014" name="Int. J. Syst. Evol. Microbiol.">
        <title>Complete genome sequence of Corynebacterium casei LMG S-19264T (=DSM 44701T), isolated from a smear-ripened cheese.</title>
        <authorList>
            <consortium name="US DOE Joint Genome Institute (JGI-PGF)"/>
            <person name="Walter F."/>
            <person name="Albersmeier A."/>
            <person name="Kalinowski J."/>
            <person name="Ruckert C."/>
        </authorList>
    </citation>
    <scope>NUCLEOTIDE SEQUENCE</scope>
    <source>
        <strain evidence="2">VKM B-2222</strain>
    </source>
</reference>
<dbReference type="EMBL" id="BSFH01000017">
    <property type="protein sequence ID" value="GLK63449.1"/>
    <property type="molecule type" value="Genomic_DNA"/>
</dbReference>
<evidence type="ECO:0000313" key="3">
    <source>
        <dbReference type="Proteomes" id="UP001143349"/>
    </source>
</evidence>
<dbReference type="Proteomes" id="UP001143349">
    <property type="component" value="Unassembled WGS sequence"/>
</dbReference>
<keyword evidence="1" id="KW-1133">Transmembrane helix</keyword>
<keyword evidence="1" id="KW-0472">Membrane</keyword>
<evidence type="ECO:0008006" key="4">
    <source>
        <dbReference type="Google" id="ProtNLM"/>
    </source>
</evidence>
<dbReference type="InterPro" id="IPR032126">
    <property type="entry name" value="LydA_holin"/>
</dbReference>
<dbReference type="AlphaFoldDB" id="A0AAD3RTB1"/>
<dbReference type="Pfam" id="PF16083">
    <property type="entry name" value="Phage_holin_3_3"/>
    <property type="match status" value="1"/>
</dbReference>
<gene>
    <name evidence="2" type="ORF">GCM10017635_09190</name>
</gene>
<keyword evidence="1" id="KW-0812">Transmembrane</keyword>
<name>A0AAD3RTB1_9RHOB</name>
<reference evidence="2" key="2">
    <citation type="submission" date="2023-01" db="EMBL/GenBank/DDBJ databases">
        <authorList>
            <person name="Sun Q."/>
            <person name="Evtushenko L."/>
        </authorList>
    </citation>
    <scope>NUCLEOTIDE SEQUENCE</scope>
    <source>
        <strain evidence="2">VKM B-2222</strain>
    </source>
</reference>
<organism evidence="2 3">
    <name type="scientific">Paracoccus kondratievae</name>
    <dbReference type="NCBI Taxonomy" id="135740"/>
    <lineage>
        <taxon>Bacteria</taxon>
        <taxon>Pseudomonadati</taxon>
        <taxon>Pseudomonadota</taxon>
        <taxon>Alphaproteobacteria</taxon>
        <taxon>Rhodobacterales</taxon>
        <taxon>Paracoccaceae</taxon>
        <taxon>Paracoccus</taxon>
    </lineage>
</organism>
<protein>
    <recommendedName>
        <fullName evidence="4">Holin</fullName>
    </recommendedName>
</protein>
<evidence type="ECO:0000313" key="2">
    <source>
        <dbReference type="EMBL" id="GLK63449.1"/>
    </source>
</evidence>
<sequence>MSDPDPGLIEAMNKFFGGAATTLIAALAGRLMYHAGEVRAKRRPIWSRDLIWELPIAVGMALIGDGVGEYLDVSNTQQVAIVAVLSYLGPRGAGALLEKWVDRRNG</sequence>
<comment type="caution">
    <text evidence="2">The sequence shown here is derived from an EMBL/GenBank/DDBJ whole genome shotgun (WGS) entry which is preliminary data.</text>
</comment>
<dbReference type="RefSeq" id="WP_152367018.1">
    <property type="nucleotide sequence ID" value="NZ_BSFH01000017.1"/>
</dbReference>
<keyword evidence="3" id="KW-1185">Reference proteome</keyword>
<accession>A0AAD3RTB1</accession>